<comment type="caution">
    <text evidence="7">The sequence shown here is derived from an EMBL/GenBank/DDBJ whole genome shotgun (WGS) entry which is preliminary data.</text>
</comment>
<proteinExistence type="inferred from homology"/>
<protein>
    <recommendedName>
        <fullName evidence="6">HSF-type DNA-binding domain-containing protein</fullName>
    </recommendedName>
</protein>
<dbReference type="Pfam" id="PF00447">
    <property type="entry name" value="HSF_DNA-bind"/>
    <property type="match status" value="1"/>
</dbReference>
<dbReference type="GO" id="GO:0003677">
    <property type="term" value="F:DNA binding"/>
    <property type="evidence" value="ECO:0007669"/>
    <property type="project" value="UniProtKB-KW"/>
</dbReference>
<dbReference type="SUPFAM" id="SSF46785">
    <property type="entry name" value="Winged helix' DNA-binding domain"/>
    <property type="match status" value="1"/>
</dbReference>
<dbReference type="PANTHER" id="PTHR10015">
    <property type="entry name" value="HEAT SHOCK TRANSCRIPTION FACTOR"/>
    <property type="match status" value="1"/>
</dbReference>
<evidence type="ECO:0000256" key="4">
    <source>
        <dbReference type="RuleBase" id="RU004020"/>
    </source>
</evidence>
<evidence type="ECO:0000313" key="7">
    <source>
        <dbReference type="EMBL" id="KAL3765229.1"/>
    </source>
</evidence>
<comment type="subcellular location">
    <subcellularLocation>
        <location evidence="1">Nucleus</location>
    </subcellularLocation>
</comment>
<evidence type="ECO:0000313" key="8">
    <source>
        <dbReference type="Proteomes" id="UP001530400"/>
    </source>
</evidence>
<dbReference type="EMBL" id="JALLPJ020001406">
    <property type="protein sequence ID" value="KAL3765229.1"/>
    <property type="molecule type" value="Genomic_DNA"/>
</dbReference>
<feature type="domain" description="HSF-type DNA-binding" evidence="6">
    <location>
        <begin position="31"/>
        <end position="127"/>
    </location>
</feature>
<keyword evidence="5" id="KW-0175">Coiled coil</keyword>
<evidence type="ECO:0000256" key="5">
    <source>
        <dbReference type="SAM" id="Coils"/>
    </source>
</evidence>
<evidence type="ECO:0000256" key="1">
    <source>
        <dbReference type="ARBA" id="ARBA00004123"/>
    </source>
</evidence>
<accession>A0ABD3MMH6</accession>
<name>A0ABD3MMH6_9STRA</name>
<dbReference type="Gene3D" id="1.10.10.10">
    <property type="entry name" value="Winged helix-like DNA-binding domain superfamily/Winged helix DNA-binding domain"/>
    <property type="match status" value="1"/>
</dbReference>
<dbReference type="AlphaFoldDB" id="A0ABD3MMH6"/>
<dbReference type="PRINTS" id="PR00056">
    <property type="entry name" value="HSFDOMAIN"/>
</dbReference>
<dbReference type="FunFam" id="1.10.10.10:FF:000479">
    <property type="entry name" value="Predicted protein"/>
    <property type="match status" value="1"/>
</dbReference>
<keyword evidence="3" id="KW-0539">Nucleus</keyword>
<gene>
    <name evidence="7" type="ORF">ACHAWO_009306</name>
</gene>
<dbReference type="GO" id="GO:0005634">
    <property type="term" value="C:nucleus"/>
    <property type="evidence" value="ECO:0007669"/>
    <property type="project" value="UniProtKB-SubCell"/>
</dbReference>
<comment type="similarity">
    <text evidence="4">Belongs to the HSF family.</text>
</comment>
<sequence length="266" mass="30674">MFKRLSMRRIRLKFNEPTAVAAVRAPPNSRRKMSFAEKLYAILADKHLAKIITWLPSGKSFCILDKERFTKKVLPTYFREVQFDSFSRRIKRWGFRKMYTTGLKQVTYTHDLFQKDQIDLLKAMNGKPGQAAPNEAPGNAVADAAKFEDAMNEQRVPTNDTFRFNERPALVGYEQRAMFAPSQLQPEQIQMHEMAMMNRRPYPPMASSTIRGLLFEARLVPYQGAADVNVARQLSTLDDAIAECEEQLAILQRLAELRERRRALGR</sequence>
<dbReference type="PANTHER" id="PTHR10015:SF206">
    <property type="entry name" value="HSF-TYPE DNA-BINDING DOMAIN-CONTAINING PROTEIN"/>
    <property type="match status" value="1"/>
</dbReference>
<keyword evidence="8" id="KW-1185">Reference proteome</keyword>
<evidence type="ECO:0000256" key="3">
    <source>
        <dbReference type="ARBA" id="ARBA00023242"/>
    </source>
</evidence>
<reference evidence="7 8" key="1">
    <citation type="submission" date="2024-10" db="EMBL/GenBank/DDBJ databases">
        <title>Updated reference genomes for cyclostephanoid diatoms.</title>
        <authorList>
            <person name="Roberts W.R."/>
            <person name="Alverson A.J."/>
        </authorList>
    </citation>
    <scope>NUCLEOTIDE SEQUENCE [LARGE SCALE GENOMIC DNA]</scope>
    <source>
        <strain evidence="7 8">AJA010-31</strain>
    </source>
</reference>
<dbReference type="Proteomes" id="UP001530400">
    <property type="component" value="Unassembled WGS sequence"/>
</dbReference>
<dbReference type="InterPro" id="IPR036388">
    <property type="entry name" value="WH-like_DNA-bd_sf"/>
</dbReference>
<organism evidence="7 8">
    <name type="scientific">Cyclotella atomus</name>
    <dbReference type="NCBI Taxonomy" id="382360"/>
    <lineage>
        <taxon>Eukaryota</taxon>
        <taxon>Sar</taxon>
        <taxon>Stramenopiles</taxon>
        <taxon>Ochrophyta</taxon>
        <taxon>Bacillariophyta</taxon>
        <taxon>Coscinodiscophyceae</taxon>
        <taxon>Thalassiosirophycidae</taxon>
        <taxon>Stephanodiscales</taxon>
        <taxon>Stephanodiscaceae</taxon>
        <taxon>Cyclotella</taxon>
    </lineage>
</organism>
<dbReference type="SMART" id="SM00415">
    <property type="entry name" value="HSF"/>
    <property type="match status" value="1"/>
</dbReference>
<dbReference type="InterPro" id="IPR000232">
    <property type="entry name" value="HSF_DNA-bd"/>
</dbReference>
<feature type="coiled-coil region" evidence="5">
    <location>
        <begin position="234"/>
        <end position="261"/>
    </location>
</feature>
<evidence type="ECO:0000256" key="2">
    <source>
        <dbReference type="ARBA" id="ARBA00023125"/>
    </source>
</evidence>
<keyword evidence="2" id="KW-0238">DNA-binding</keyword>
<evidence type="ECO:0000259" key="6">
    <source>
        <dbReference type="SMART" id="SM00415"/>
    </source>
</evidence>
<dbReference type="InterPro" id="IPR036390">
    <property type="entry name" value="WH_DNA-bd_sf"/>
</dbReference>